<sequence length="452" mass="49706">MTEVATAPTPTARPVRSEPVPLYVWSMLAYLVANMFSGQWGEFGIPVPLDRVILLGTLTLLVLEPARDRLRWRPVYGAMIFTVLWTAWSALTANTLLTAQGFYALLDRIIVPFVMLLVGALVFTTRRRRDLLLKTLVPMGLYLGVASFFTIVGPRQLVFPRYIITFLDTNPLVAGDSRAVGPFLTGEANGFTMNLCMFAAGFAVYRFRGAWRWLALVTIPACMVGVVLTATRSAWAGALLGILAVALLVPTLRRWLVPAGAAVAVMGTAAVVAIPAVYELVTSRFSTSRSLYDRANTYEAGWRALDQHPLFGVGWSTFIDHGVEWVRQSPVYPITTVTIEIHNVFLSRAVETGLIGGLLWVIVCAAGPFVVLVRPDRRTSEHYGWWLFVVMAFIAWLVPTMTSPNPFPLPNTLVWLVAGIAGRHLMIKHPVRDAGALAERANDAADPARTGR</sequence>
<name>A0ABS9Q4H4_9MICO</name>
<keyword evidence="2 5" id="KW-0812">Transmembrane</keyword>
<dbReference type="PANTHER" id="PTHR37422">
    <property type="entry name" value="TEICHURONIC ACID BIOSYNTHESIS PROTEIN TUAE"/>
    <property type="match status" value="1"/>
</dbReference>
<evidence type="ECO:0000259" key="6">
    <source>
        <dbReference type="Pfam" id="PF04932"/>
    </source>
</evidence>
<feature type="transmembrane region" description="Helical" evidence="5">
    <location>
        <begin position="131"/>
        <end position="152"/>
    </location>
</feature>
<dbReference type="GO" id="GO:0016874">
    <property type="term" value="F:ligase activity"/>
    <property type="evidence" value="ECO:0007669"/>
    <property type="project" value="UniProtKB-KW"/>
</dbReference>
<keyword evidence="3 5" id="KW-1133">Transmembrane helix</keyword>
<feature type="transmembrane region" description="Helical" evidence="5">
    <location>
        <begin position="188"/>
        <end position="205"/>
    </location>
</feature>
<dbReference type="EMBL" id="JAKRCV010000045">
    <property type="protein sequence ID" value="MCG7322773.1"/>
    <property type="molecule type" value="Genomic_DNA"/>
</dbReference>
<dbReference type="InterPro" id="IPR007016">
    <property type="entry name" value="O-antigen_ligase-rel_domated"/>
</dbReference>
<evidence type="ECO:0000256" key="3">
    <source>
        <dbReference type="ARBA" id="ARBA00022989"/>
    </source>
</evidence>
<evidence type="ECO:0000256" key="4">
    <source>
        <dbReference type="ARBA" id="ARBA00023136"/>
    </source>
</evidence>
<dbReference type="Pfam" id="PF04932">
    <property type="entry name" value="Wzy_C"/>
    <property type="match status" value="1"/>
</dbReference>
<dbReference type="Proteomes" id="UP001521931">
    <property type="component" value="Unassembled WGS sequence"/>
</dbReference>
<feature type="transmembrane region" description="Helical" evidence="5">
    <location>
        <begin position="259"/>
        <end position="278"/>
    </location>
</feature>
<comment type="caution">
    <text evidence="7">The sequence shown here is derived from an EMBL/GenBank/DDBJ whole genome shotgun (WGS) entry which is preliminary data.</text>
</comment>
<evidence type="ECO:0000256" key="2">
    <source>
        <dbReference type="ARBA" id="ARBA00022692"/>
    </source>
</evidence>
<dbReference type="RefSeq" id="WP_239265159.1">
    <property type="nucleotide sequence ID" value="NZ_JAKRCV010000045.1"/>
</dbReference>
<evidence type="ECO:0000313" key="7">
    <source>
        <dbReference type="EMBL" id="MCG7322773.1"/>
    </source>
</evidence>
<proteinExistence type="predicted"/>
<reference evidence="7 8" key="1">
    <citation type="submission" date="2022-02" db="EMBL/GenBank/DDBJ databases">
        <title>Uncovering new skin microbiome diversity through culturing and metagenomics.</title>
        <authorList>
            <person name="Conlan S."/>
            <person name="Deming C."/>
            <person name="Nisc Comparative Sequencing Program N."/>
            <person name="Segre J.A."/>
        </authorList>
    </citation>
    <scope>NUCLEOTIDE SEQUENCE [LARGE SCALE GENOMIC DNA]</scope>
    <source>
        <strain evidence="7 8">ACRQZ</strain>
    </source>
</reference>
<keyword evidence="8" id="KW-1185">Reference proteome</keyword>
<evidence type="ECO:0000256" key="1">
    <source>
        <dbReference type="ARBA" id="ARBA00004141"/>
    </source>
</evidence>
<feature type="transmembrane region" description="Helical" evidence="5">
    <location>
        <begin position="75"/>
        <end position="96"/>
    </location>
</feature>
<keyword evidence="4 5" id="KW-0472">Membrane</keyword>
<accession>A0ABS9Q4H4</accession>
<gene>
    <name evidence="7" type="ORF">MHL29_12885</name>
</gene>
<feature type="transmembrane region" description="Helical" evidence="5">
    <location>
        <begin position="385"/>
        <end position="402"/>
    </location>
</feature>
<keyword evidence="7" id="KW-0436">Ligase</keyword>
<dbReference type="InterPro" id="IPR051533">
    <property type="entry name" value="WaaL-like"/>
</dbReference>
<feature type="transmembrane region" description="Helical" evidence="5">
    <location>
        <begin position="102"/>
        <end position="124"/>
    </location>
</feature>
<evidence type="ECO:0000313" key="8">
    <source>
        <dbReference type="Proteomes" id="UP001521931"/>
    </source>
</evidence>
<comment type="subcellular location">
    <subcellularLocation>
        <location evidence="1">Membrane</location>
        <topology evidence="1">Multi-pass membrane protein</topology>
    </subcellularLocation>
</comment>
<organism evidence="7 8">
    <name type="scientific">Arsenicicoccus bolidensis</name>
    <dbReference type="NCBI Taxonomy" id="229480"/>
    <lineage>
        <taxon>Bacteria</taxon>
        <taxon>Bacillati</taxon>
        <taxon>Actinomycetota</taxon>
        <taxon>Actinomycetes</taxon>
        <taxon>Micrococcales</taxon>
        <taxon>Intrasporangiaceae</taxon>
        <taxon>Arsenicicoccus</taxon>
    </lineage>
</organism>
<feature type="transmembrane region" description="Helical" evidence="5">
    <location>
        <begin position="210"/>
        <end position="228"/>
    </location>
</feature>
<dbReference type="PANTHER" id="PTHR37422:SF13">
    <property type="entry name" value="LIPOPOLYSACCHARIDE BIOSYNTHESIS PROTEIN PA4999-RELATED"/>
    <property type="match status" value="1"/>
</dbReference>
<protein>
    <submittedName>
        <fullName evidence="7">O-antigen ligase family protein</fullName>
    </submittedName>
</protein>
<feature type="domain" description="O-antigen ligase-related" evidence="6">
    <location>
        <begin position="222"/>
        <end position="361"/>
    </location>
</feature>
<feature type="transmembrane region" description="Helical" evidence="5">
    <location>
        <begin position="354"/>
        <end position="373"/>
    </location>
</feature>
<evidence type="ECO:0000256" key="5">
    <source>
        <dbReference type="SAM" id="Phobius"/>
    </source>
</evidence>
<feature type="transmembrane region" description="Helical" evidence="5">
    <location>
        <begin position="234"/>
        <end position="252"/>
    </location>
</feature>